<name>A0A8H5G9N0_9AGAR</name>
<proteinExistence type="inferred from homology"/>
<dbReference type="InterPro" id="IPR001373">
    <property type="entry name" value="Cullin_N"/>
</dbReference>
<dbReference type="AlphaFoldDB" id="A0A8H5G9N0"/>
<dbReference type="Pfam" id="PF00888">
    <property type="entry name" value="Cullin"/>
    <property type="match status" value="1"/>
</dbReference>
<dbReference type="SUPFAM" id="SSF74788">
    <property type="entry name" value="Cullin repeat-like"/>
    <property type="match status" value="1"/>
</dbReference>
<dbReference type="EMBL" id="JAACJO010000003">
    <property type="protein sequence ID" value="KAF5360841.1"/>
    <property type="molecule type" value="Genomic_DNA"/>
</dbReference>
<dbReference type="GO" id="GO:0031625">
    <property type="term" value="F:ubiquitin protein ligase binding"/>
    <property type="evidence" value="ECO:0007669"/>
    <property type="project" value="InterPro"/>
</dbReference>
<gene>
    <name evidence="3" type="ORF">D9756_004966</name>
</gene>
<sequence length="174" mass="20565">MSMPIPGSTADLATKWAYIEEGINQIMAKQEMSFTKYQALYTEAYNYCTTTVDSHKPTDCQADLYDHLERYLASHVKLIREKAISLEDEVTPEFYNTEWERYKAGANYMNRLFTFLNRHWVRRQRDENKKDIYPIYTLALVQWKLNMLDPIQDPQPNLASVVELQRNEVQQALE</sequence>
<dbReference type="InterPro" id="IPR045093">
    <property type="entry name" value="Cullin"/>
</dbReference>
<dbReference type="Proteomes" id="UP000559027">
    <property type="component" value="Unassembled WGS sequence"/>
</dbReference>
<evidence type="ECO:0000256" key="1">
    <source>
        <dbReference type="ARBA" id="ARBA00006019"/>
    </source>
</evidence>
<reference evidence="3 4" key="1">
    <citation type="journal article" date="2020" name="ISME J.">
        <title>Uncovering the hidden diversity of litter-decomposition mechanisms in mushroom-forming fungi.</title>
        <authorList>
            <person name="Floudas D."/>
            <person name="Bentzer J."/>
            <person name="Ahren D."/>
            <person name="Johansson T."/>
            <person name="Persson P."/>
            <person name="Tunlid A."/>
        </authorList>
    </citation>
    <scope>NUCLEOTIDE SEQUENCE [LARGE SCALE GENOMIC DNA]</scope>
    <source>
        <strain evidence="3 4">CBS 146.42</strain>
    </source>
</reference>
<evidence type="ECO:0000259" key="2">
    <source>
        <dbReference type="Pfam" id="PF00888"/>
    </source>
</evidence>
<evidence type="ECO:0000313" key="4">
    <source>
        <dbReference type="Proteomes" id="UP000559027"/>
    </source>
</evidence>
<protein>
    <recommendedName>
        <fullName evidence="2">Cullin N-terminal domain-containing protein</fullName>
    </recommendedName>
</protein>
<keyword evidence="4" id="KW-1185">Reference proteome</keyword>
<evidence type="ECO:0000313" key="3">
    <source>
        <dbReference type="EMBL" id="KAF5360841.1"/>
    </source>
</evidence>
<dbReference type="InterPro" id="IPR016159">
    <property type="entry name" value="Cullin_repeat-like_dom_sf"/>
</dbReference>
<dbReference type="OrthoDB" id="10004225at2759"/>
<dbReference type="PANTHER" id="PTHR11932">
    <property type="entry name" value="CULLIN"/>
    <property type="match status" value="1"/>
</dbReference>
<dbReference type="Gene3D" id="1.20.1310.10">
    <property type="entry name" value="Cullin Repeats"/>
    <property type="match status" value="1"/>
</dbReference>
<organism evidence="3 4">
    <name type="scientific">Leucocoprinus leucothites</name>
    <dbReference type="NCBI Taxonomy" id="201217"/>
    <lineage>
        <taxon>Eukaryota</taxon>
        <taxon>Fungi</taxon>
        <taxon>Dikarya</taxon>
        <taxon>Basidiomycota</taxon>
        <taxon>Agaricomycotina</taxon>
        <taxon>Agaricomycetes</taxon>
        <taxon>Agaricomycetidae</taxon>
        <taxon>Agaricales</taxon>
        <taxon>Agaricineae</taxon>
        <taxon>Agaricaceae</taxon>
        <taxon>Leucocoprinus</taxon>
    </lineage>
</organism>
<comment type="caution">
    <text evidence="3">The sequence shown here is derived from an EMBL/GenBank/DDBJ whole genome shotgun (WGS) entry which is preliminary data.</text>
</comment>
<accession>A0A8H5G9N0</accession>
<comment type="similarity">
    <text evidence="1">Belongs to the cullin family.</text>
</comment>
<feature type="domain" description="Cullin N-terminal" evidence="2">
    <location>
        <begin position="16"/>
        <end position="167"/>
    </location>
</feature>
<dbReference type="GO" id="GO:0006511">
    <property type="term" value="P:ubiquitin-dependent protein catabolic process"/>
    <property type="evidence" value="ECO:0007669"/>
    <property type="project" value="InterPro"/>
</dbReference>